<protein>
    <submittedName>
        <fullName evidence="1">Uncharacterized protein</fullName>
    </submittedName>
</protein>
<evidence type="ECO:0000313" key="2">
    <source>
        <dbReference type="Proteomes" id="UP001176941"/>
    </source>
</evidence>
<keyword evidence="2" id="KW-1185">Reference proteome</keyword>
<gene>
    <name evidence="1" type="ORF">MRATA1EN1_LOCUS17925</name>
</gene>
<name>A0ABN8Z8N8_RANTA</name>
<evidence type="ECO:0000313" key="1">
    <source>
        <dbReference type="EMBL" id="CAI9168963.1"/>
    </source>
</evidence>
<dbReference type="EMBL" id="OX459964">
    <property type="protein sequence ID" value="CAI9168963.1"/>
    <property type="molecule type" value="Genomic_DNA"/>
</dbReference>
<proteinExistence type="predicted"/>
<sequence length="241" mass="26194">DDYYPSDSDPLSPVTKITLSLREIFSMAYNVIHRSPGLPTVSPGSVVPAWPLGQIRSLSASTSGSAYQPSFTFVLSSWRSSTRSWCSRKRGPMCSEQRSSSLLVTLSTLFVFPLWPRHAPCGISLCSGSREATGRPREGPPPWSTSGRVFPSFPDVLRAIPIGSVRLRVFSAGFSLATPGISWSSHFPSLRQGMRAGQAFSRPGQLRDPRGICIRAPPPGDARLLRVLHGPVGLSSAFRRL</sequence>
<reference evidence="1" key="1">
    <citation type="submission" date="2023-04" db="EMBL/GenBank/DDBJ databases">
        <authorList>
            <consortium name="ELIXIR-Norway"/>
        </authorList>
    </citation>
    <scope>NUCLEOTIDE SEQUENCE [LARGE SCALE GENOMIC DNA]</scope>
</reference>
<accession>A0ABN8Z8N8</accession>
<feature type="non-terminal residue" evidence="1">
    <location>
        <position position="241"/>
    </location>
</feature>
<organism evidence="1 2">
    <name type="scientific">Rangifer tarandus platyrhynchus</name>
    <name type="common">Svalbard reindeer</name>
    <dbReference type="NCBI Taxonomy" id="3082113"/>
    <lineage>
        <taxon>Eukaryota</taxon>
        <taxon>Metazoa</taxon>
        <taxon>Chordata</taxon>
        <taxon>Craniata</taxon>
        <taxon>Vertebrata</taxon>
        <taxon>Euteleostomi</taxon>
        <taxon>Mammalia</taxon>
        <taxon>Eutheria</taxon>
        <taxon>Laurasiatheria</taxon>
        <taxon>Artiodactyla</taxon>
        <taxon>Ruminantia</taxon>
        <taxon>Pecora</taxon>
        <taxon>Cervidae</taxon>
        <taxon>Odocoileinae</taxon>
        <taxon>Rangifer</taxon>
    </lineage>
</organism>
<dbReference type="Proteomes" id="UP001176941">
    <property type="component" value="Chromosome 28"/>
</dbReference>